<comment type="caution">
    <text evidence="2">The sequence shown here is derived from an EMBL/GenBank/DDBJ whole genome shotgun (WGS) entry which is preliminary data.</text>
</comment>
<evidence type="ECO:0000313" key="3">
    <source>
        <dbReference type="Proteomes" id="UP000185772"/>
    </source>
</evidence>
<dbReference type="RefSeq" id="WP_070659234.1">
    <property type="nucleotide sequence ID" value="NZ_MSKM01000015.1"/>
</dbReference>
<dbReference type="EMBL" id="MSKM01000015">
    <property type="protein sequence ID" value="OLO54094.1"/>
    <property type="molecule type" value="Genomic_DNA"/>
</dbReference>
<dbReference type="InterPro" id="IPR029442">
    <property type="entry name" value="GyrI-like"/>
</dbReference>
<evidence type="ECO:0000259" key="1">
    <source>
        <dbReference type="Pfam" id="PF06445"/>
    </source>
</evidence>
<dbReference type="SUPFAM" id="SSF55136">
    <property type="entry name" value="Probable bacterial effector-binding domain"/>
    <property type="match status" value="1"/>
</dbReference>
<dbReference type="InterPro" id="IPR008319">
    <property type="entry name" value="GyrI-like_CCH_Lin2189-like"/>
</dbReference>
<accession>A0A1Q8VZY3</accession>
<evidence type="ECO:0000313" key="2">
    <source>
        <dbReference type="EMBL" id="OLO54094.1"/>
    </source>
</evidence>
<sequence length="211" mass="23168">MRTDIKKDRKDLYLPGKADFTEVDVPAMTYLAIDGHGDPNTSPAYATAIQALYAGAYAIRAVLKKRTGDDFVVGPLEGLWTSADNAAFVAGDKGEWDWTMMIPLPEAVSSQDIAEGLAQAARKKPELPISALKELPLSEGRSLQILHVGTYDDEAPTLARLHDEVMPRLGLTWNGPHHEIYLSDPRRVAPERMKTVLRQPVRPVVEANEAG</sequence>
<dbReference type="Gene3D" id="3.20.80.10">
    <property type="entry name" value="Regulatory factor, effector binding domain"/>
    <property type="match status" value="1"/>
</dbReference>
<dbReference type="Proteomes" id="UP000185772">
    <property type="component" value="Unassembled WGS sequence"/>
</dbReference>
<protein>
    <recommendedName>
        <fullName evidence="1">GyrI-like small molecule binding domain-containing protein</fullName>
    </recommendedName>
</protein>
<dbReference type="InterPro" id="IPR011256">
    <property type="entry name" value="Reg_factor_effector_dom_sf"/>
</dbReference>
<dbReference type="AlphaFoldDB" id="A0A1Q8VZY3"/>
<feature type="domain" description="GyrI-like small molecule binding" evidence="1">
    <location>
        <begin position="20"/>
        <end position="201"/>
    </location>
</feature>
<name>A0A1Q8VZY3_9ACTO</name>
<dbReference type="PIRSF" id="PIRSF031644">
    <property type="entry name" value="UCP031644"/>
    <property type="match status" value="1"/>
</dbReference>
<proteinExistence type="predicted"/>
<reference evidence="2 3" key="1">
    <citation type="submission" date="2016-12" db="EMBL/GenBank/DDBJ databases">
        <title>Genomic comparison of strains in the 'Actinomyces naeslundii' group.</title>
        <authorList>
            <person name="Mughal S.R."/>
            <person name="Do T."/>
            <person name="Gilbert S.C."/>
            <person name="Witherden E.A."/>
            <person name="Didelot X."/>
            <person name="Beighton D."/>
        </authorList>
    </citation>
    <scope>NUCLEOTIDE SEQUENCE [LARGE SCALE GENOMIC DNA]</scope>
    <source>
        <strain evidence="2 3">MMRCO6-1</strain>
    </source>
</reference>
<organism evidence="2 3">
    <name type="scientific">Actinomyces oris</name>
    <dbReference type="NCBI Taxonomy" id="544580"/>
    <lineage>
        <taxon>Bacteria</taxon>
        <taxon>Bacillati</taxon>
        <taxon>Actinomycetota</taxon>
        <taxon>Actinomycetes</taxon>
        <taxon>Actinomycetales</taxon>
        <taxon>Actinomycetaceae</taxon>
        <taxon>Actinomyces</taxon>
    </lineage>
</organism>
<dbReference type="Pfam" id="PF06445">
    <property type="entry name" value="GyrI-like"/>
    <property type="match status" value="1"/>
</dbReference>
<gene>
    <name evidence="2" type="ORF">BKH27_04775</name>
</gene>